<dbReference type="PANTHER" id="PTHR33103">
    <property type="entry name" value="OS01G0153900 PROTEIN"/>
    <property type="match status" value="1"/>
</dbReference>
<dbReference type="EMBL" id="JAMZMK010011977">
    <property type="protein sequence ID" value="KAI7725302.1"/>
    <property type="molecule type" value="Genomic_DNA"/>
</dbReference>
<reference evidence="1" key="1">
    <citation type="submission" date="2022-06" db="EMBL/GenBank/DDBJ databases">
        <title>Uncovering the hologenomic basis of an extraordinary plant invasion.</title>
        <authorList>
            <person name="Bieker V.C."/>
            <person name="Martin M.D."/>
            <person name="Gilbert T."/>
            <person name="Hodgins K."/>
            <person name="Battlay P."/>
            <person name="Petersen B."/>
            <person name="Wilson J."/>
        </authorList>
    </citation>
    <scope>NUCLEOTIDE SEQUENCE</scope>
    <source>
        <strain evidence="1">AA19_3_7</strain>
        <tissue evidence="1">Leaf</tissue>
    </source>
</reference>
<evidence type="ECO:0000313" key="1">
    <source>
        <dbReference type="EMBL" id="KAI7725302.1"/>
    </source>
</evidence>
<proteinExistence type="predicted"/>
<comment type="caution">
    <text evidence="1">The sequence shown here is derived from an EMBL/GenBank/DDBJ whole genome shotgun (WGS) entry which is preliminary data.</text>
</comment>
<name>A0AAD5BL16_AMBAR</name>
<protein>
    <recommendedName>
        <fullName evidence="3">DUF674 family protein</fullName>
    </recommendedName>
</protein>
<dbReference type="InterPro" id="IPR007750">
    <property type="entry name" value="DUF674"/>
</dbReference>
<dbReference type="AlphaFoldDB" id="A0AAD5BL16"/>
<sequence length="457" mass="51531">MADTKAKEAKISLKVVTDKVNKRVVYAEADHSFVDILFRFMTLPMGTIVRLLGKLANKKYEAPRSLKNLYQSLKDFPEYYLSTDECKPMLLNPRSLSYDHCRNLKLQIDDTEPLKCFECAACASLFPCKPIFSTFAKAKCGNCGKLMKEVKHYKPNICVGGGVFVSDTATFIVTDDLRVMPYTSASSIRLLTDFGITDISCLENRKLDMGCEEILHLLKMALSLDSVFTYLVFNRTISIRDLGVPGQSNTLDQTDLMKKEVSTNPNMHLEVYLRKSTRKFLFVEAEEDLVEFLFGFLSIPLGTVVGEMLNGVSSLTCMDNIFKSISNMSVGRYIKSQDIKDMLLKPHKGQQYSSKHQVFSLEGTPLHCSSEFHKDPMIDRQLVIQSGKFIVKNDLMITPSSSYSTLSTLNNLKVSFDDIETYEISIGLTEVLRMLKASLRSCSTLTDSLSLEHILIR</sequence>
<dbReference type="Proteomes" id="UP001206925">
    <property type="component" value="Unassembled WGS sequence"/>
</dbReference>
<dbReference type="PANTHER" id="PTHR33103:SF27">
    <property type="entry name" value="OS04G0594700 PROTEIN"/>
    <property type="match status" value="1"/>
</dbReference>
<accession>A0AAD5BL16</accession>
<dbReference type="Pfam" id="PF05056">
    <property type="entry name" value="DUF674"/>
    <property type="match status" value="1"/>
</dbReference>
<gene>
    <name evidence="1" type="ORF">M8C21_017943</name>
</gene>
<organism evidence="1 2">
    <name type="scientific">Ambrosia artemisiifolia</name>
    <name type="common">Common ragweed</name>
    <dbReference type="NCBI Taxonomy" id="4212"/>
    <lineage>
        <taxon>Eukaryota</taxon>
        <taxon>Viridiplantae</taxon>
        <taxon>Streptophyta</taxon>
        <taxon>Embryophyta</taxon>
        <taxon>Tracheophyta</taxon>
        <taxon>Spermatophyta</taxon>
        <taxon>Magnoliopsida</taxon>
        <taxon>eudicotyledons</taxon>
        <taxon>Gunneridae</taxon>
        <taxon>Pentapetalae</taxon>
        <taxon>asterids</taxon>
        <taxon>campanulids</taxon>
        <taxon>Asterales</taxon>
        <taxon>Asteraceae</taxon>
        <taxon>Asteroideae</taxon>
        <taxon>Heliantheae alliance</taxon>
        <taxon>Heliantheae</taxon>
        <taxon>Ambrosia</taxon>
    </lineage>
</organism>
<evidence type="ECO:0000313" key="2">
    <source>
        <dbReference type="Proteomes" id="UP001206925"/>
    </source>
</evidence>
<keyword evidence="2" id="KW-1185">Reference proteome</keyword>
<evidence type="ECO:0008006" key="3">
    <source>
        <dbReference type="Google" id="ProtNLM"/>
    </source>
</evidence>